<evidence type="ECO:0000313" key="2">
    <source>
        <dbReference type="Proteomes" id="UP001501940"/>
    </source>
</evidence>
<dbReference type="Proteomes" id="UP001501940">
    <property type="component" value="Chromosome 6"/>
</dbReference>
<name>A0A3Q1BNN2_AMPOC</name>
<proteinExistence type="predicted"/>
<reference evidence="1 2" key="1">
    <citation type="submission" date="2022-01" db="EMBL/GenBank/DDBJ databases">
        <title>A chromosome-scale genome assembly of the false clownfish, Amphiprion ocellaris.</title>
        <authorList>
            <person name="Ryu T."/>
        </authorList>
    </citation>
    <scope>NUCLEOTIDE SEQUENCE [LARGE SCALE GENOMIC DNA]</scope>
</reference>
<accession>A0A3Q1BNN2</accession>
<reference evidence="1" key="3">
    <citation type="submission" date="2025-09" db="UniProtKB">
        <authorList>
            <consortium name="Ensembl"/>
        </authorList>
    </citation>
    <scope>IDENTIFICATION</scope>
</reference>
<evidence type="ECO:0000313" key="1">
    <source>
        <dbReference type="Ensembl" id="ENSAOCP00000014434.2"/>
    </source>
</evidence>
<dbReference type="AlphaFoldDB" id="A0A3Q1BNN2"/>
<dbReference type="Ensembl" id="ENSAOCT00000022761.2">
    <property type="protein sequence ID" value="ENSAOCP00000014434.2"/>
    <property type="gene ID" value="ENSAOCG00000027493.1"/>
</dbReference>
<organism evidence="1 2">
    <name type="scientific">Amphiprion ocellaris</name>
    <name type="common">Clown anemonefish</name>
    <dbReference type="NCBI Taxonomy" id="80972"/>
    <lineage>
        <taxon>Eukaryota</taxon>
        <taxon>Metazoa</taxon>
        <taxon>Chordata</taxon>
        <taxon>Craniata</taxon>
        <taxon>Vertebrata</taxon>
        <taxon>Euteleostomi</taxon>
        <taxon>Actinopterygii</taxon>
        <taxon>Neopterygii</taxon>
        <taxon>Teleostei</taxon>
        <taxon>Neoteleostei</taxon>
        <taxon>Acanthomorphata</taxon>
        <taxon>Ovalentaria</taxon>
        <taxon>Pomacentridae</taxon>
        <taxon>Amphiprion</taxon>
    </lineage>
</organism>
<reference evidence="1" key="2">
    <citation type="submission" date="2025-08" db="UniProtKB">
        <authorList>
            <consortium name="Ensembl"/>
        </authorList>
    </citation>
    <scope>IDENTIFICATION</scope>
</reference>
<protein>
    <submittedName>
        <fullName evidence="1">Uncharacterized protein</fullName>
    </submittedName>
</protein>
<keyword evidence="2" id="KW-1185">Reference proteome</keyword>
<sequence>EFSHQLPSATGSTGAGVNFSGRPGMYAVLVKCWYHLSAFRAKIFLTCSSTCRSRADLLLAVREATIGGYSGSFAALSGRHGQTTAPGPHTALWAFQSGPRNNLVNIRIDEITVKTTFIWPCPAKPDVSVDPTRWRTPDTSDLCWFILSSSTSPQH</sequence>
<dbReference type="GeneTree" id="ENSGT01120000277785"/>